<evidence type="ECO:0000313" key="1">
    <source>
        <dbReference type="EMBL" id="EFH45359.1"/>
    </source>
</evidence>
<dbReference type="AlphaFoldDB" id="D7MD31"/>
<dbReference type="Proteomes" id="UP000008694">
    <property type="component" value="Unassembled WGS sequence"/>
</dbReference>
<gene>
    <name evidence="1" type="ORF">ARALYDRAFT_353309</name>
</gene>
<organism evidence="2">
    <name type="scientific">Arabidopsis lyrata subsp. lyrata</name>
    <name type="common">Lyre-leaved rock-cress</name>
    <dbReference type="NCBI Taxonomy" id="81972"/>
    <lineage>
        <taxon>Eukaryota</taxon>
        <taxon>Viridiplantae</taxon>
        <taxon>Streptophyta</taxon>
        <taxon>Embryophyta</taxon>
        <taxon>Tracheophyta</taxon>
        <taxon>Spermatophyta</taxon>
        <taxon>Magnoliopsida</taxon>
        <taxon>eudicotyledons</taxon>
        <taxon>Gunneridae</taxon>
        <taxon>Pentapetalae</taxon>
        <taxon>rosids</taxon>
        <taxon>malvids</taxon>
        <taxon>Brassicales</taxon>
        <taxon>Brassicaceae</taxon>
        <taxon>Camelineae</taxon>
        <taxon>Arabidopsis</taxon>
    </lineage>
</organism>
<evidence type="ECO:0000313" key="2">
    <source>
        <dbReference type="Proteomes" id="UP000008694"/>
    </source>
</evidence>
<protein>
    <submittedName>
        <fullName evidence="1">Expressed protein</fullName>
    </submittedName>
</protein>
<dbReference type="HOGENOM" id="CLU_1995747_0_0_1"/>
<keyword evidence="2" id="KW-1185">Reference proteome</keyword>
<dbReference type="Gramene" id="fgenesh1_pg.C_scaffold_7000482">
    <property type="protein sequence ID" value="fgenesh1_pg.C_scaffold_7000482"/>
    <property type="gene ID" value="fgenesh1_pg.C_scaffold_7000482"/>
</dbReference>
<dbReference type="EMBL" id="GL348719">
    <property type="protein sequence ID" value="EFH45359.1"/>
    <property type="molecule type" value="Genomic_DNA"/>
</dbReference>
<proteinExistence type="predicted"/>
<accession>D7MD31</accession>
<reference evidence="2" key="1">
    <citation type="journal article" date="2011" name="Nat. Genet.">
        <title>The Arabidopsis lyrata genome sequence and the basis of rapid genome size change.</title>
        <authorList>
            <person name="Hu T.T."/>
            <person name="Pattyn P."/>
            <person name="Bakker E.G."/>
            <person name="Cao J."/>
            <person name="Cheng J.-F."/>
            <person name="Clark R.M."/>
            <person name="Fahlgren N."/>
            <person name="Fawcett J.A."/>
            <person name="Grimwood J."/>
            <person name="Gundlach H."/>
            <person name="Haberer G."/>
            <person name="Hollister J.D."/>
            <person name="Ossowski S."/>
            <person name="Ottilar R.P."/>
            <person name="Salamov A.A."/>
            <person name="Schneeberger K."/>
            <person name="Spannagl M."/>
            <person name="Wang X."/>
            <person name="Yang L."/>
            <person name="Nasrallah M.E."/>
            <person name="Bergelson J."/>
            <person name="Carrington J.C."/>
            <person name="Gaut B.S."/>
            <person name="Schmutz J."/>
            <person name="Mayer K.F.X."/>
            <person name="Van de Peer Y."/>
            <person name="Grigoriev I.V."/>
            <person name="Nordborg M."/>
            <person name="Weigel D."/>
            <person name="Guo Y.-L."/>
        </authorList>
    </citation>
    <scope>NUCLEOTIDE SEQUENCE [LARGE SCALE GENOMIC DNA]</scope>
    <source>
        <strain evidence="2">cv. MN47</strain>
    </source>
</reference>
<name>D7MD31_ARALL</name>
<sequence length="125" mass="14613">MERQRTTPNPSSQIREMMRFPGNSVAKEQKLQNFRVARSQYRHCSSMSQKDVQMGDFELLVDNMAGLFFKGAYGVVDSCSILIKMKKHNDEREKDLELMRQRHLERNRIVSSRNVHTVEGKHTSI</sequence>